<organism evidence="2 3">
    <name type="scientific">Streptomyces qinzhouensis</name>
    <dbReference type="NCBI Taxonomy" id="2599401"/>
    <lineage>
        <taxon>Bacteria</taxon>
        <taxon>Bacillati</taxon>
        <taxon>Actinomycetota</taxon>
        <taxon>Actinomycetes</taxon>
        <taxon>Kitasatosporales</taxon>
        <taxon>Streptomycetaceae</taxon>
        <taxon>Streptomyces</taxon>
    </lineage>
</organism>
<evidence type="ECO:0000313" key="2">
    <source>
        <dbReference type="EMBL" id="QDY77950.1"/>
    </source>
</evidence>
<gene>
    <name evidence="2" type="ORF">FQU76_17190</name>
</gene>
<feature type="compositionally biased region" description="Basic and acidic residues" evidence="1">
    <location>
        <begin position="1"/>
        <end position="11"/>
    </location>
</feature>
<reference evidence="2 3" key="1">
    <citation type="submission" date="2019-07" db="EMBL/GenBank/DDBJ databases">
        <authorList>
            <person name="Zhu P."/>
        </authorList>
    </citation>
    <scope>NUCLEOTIDE SEQUENCE [LARGE SCALE GENOMIC DNA]</scope>
    <source>
        <strain evidence="2 3">SSL-25</strain>
    </source>
</reference>
<name>A0A5B8JJF2_9ACTN</name>
<dbReference type="Gene3D" id="2.20.110.10">
    <property type="entry name" value="Histone H3 K4-specific methyltransferase SET7/9 N-terminal domain"/>
    <property type="match status" value="1"/>
</dbReference>
<dbReference type="SUPFAM" id="SSF82185">
    <property type="entry name" value="Histone H3 K4-specific methyltransferase SET7/9 N-terminal domain"/>
    <property type="match status" value="1"/>
</dbReference>
<feature type="compositionally biased region" description="Basic and acidic residues" evidence="1">
    <location>
        <begin position="652"/>
        <end position="665"/>
    </location>
</feature>
<keyword evidence="3" id="KW-1185">Reference proteome</keyword>
<evidence type="ECO:0000256" key="1">
    <source>
        <dbReference type="SAM" id="MobiDB-lite"/>
    </source>
</evidence>
<feature type="region of interest" description="Disordered" evidence="1">
    <location>
        <begin position="1"/>
        <end position="29"/>
    </location>
</feature>
<dbReference type="AlphaFoldDB" id="A0A5B8JJF2"/>
<accession>A0A5B8JJF2</accession>
<evidence type="ECO:0000313" key="3">
    <source>
        <dbReference type="Proteomes" id="UP000320580"/>
    </source>
</evidence>
<feature type="region of interest" description="Disordered" evidence="1">
    <location>
        <begin position="646"/>
        <end position="665"/>
    </location>
</feature>
<dbReference type="RefSeq" id="WP_146481272.1">
    <property type="nucleotide sequence ID" value="NZ_CP042266.1"/>
</dbReference>
<dbReference type="Proteomes" id="UP000320580">
    <property type="component" value="Chromosome"/>
</dbReference>
<sequence length="888" mass="97346">MDRATTPDRPDGVPAEAVPCEEDGGWTFGATDAEGRTGVWRCWRTDGTLAETSHWHRGRMHGEHFRYHDDGSVALTGQWHEGKRCTLLLHRPDGPSQETVMDQLPESVRSMVQDFDEDGYFIRQRFWTADGSEVDLDGEPIPPRPANVPEDAQHATRHGHWYLQRFAPDGEEPSVGLHRFWETGGALKGVEYHTIDDGLRARLDYRSPLIEAERYGDGRAVEQCLALGLGTSPGAALHAAHEGLTALARRLLSGETGPERAEFTDPRTEPERREAIPDEAVWVAGLKSWVVGEVDGDTGAALGTWRLWLSRPHLDADQVIVAEFRDGRPVSRREYVPWRPEDLDEEWTYDAEGEVLLHRKYERGRRKAETEYLPDGTVAHRRFHRTDRVERVERDEALVSEVWFAEDGTRRAEVAPSGLLVEGEPVEWWRGLDASGAVIAEGPVEQGLKGGPVGRWKLYGVDGADGTERAMVVFDQMDVRRDADLGQFAHGLHLWRTLPVPDVLAGVDDIDWSRYESFFGGSEDFPFLLKGLAVPDEFASGHALGVLWDGVLHQHTVSGIAGPAMRFVIALAESGRGDQSLLELILRVVTRDGSLDATRQLKELHTAAAGAKDPAGYFGENGVESSYHEIYSCLAAATPAWARLAAGTPGTSREDQDARDAREDREAREMAVHLLAAAPGEAAAAALRDLLAAEAARGGARDRESLGDLLLCLGLVPGDATRDLVEPFLTDEDPLLAFCAALTWVRIGATPGPQVLRLLTGALTDLPALDGFGAHWFAEGDASGDALDVLSQLPPEHSRDCLEQMCALLDSAGTFVAPRLARSLLDIVFPTEAYGEGEPLTADQRRVVGALAGTVARWNFVNVDMNEVLRLNGLPCTADELRALCAKE</sequence>
<protein>
    <submittedName>
        <fullName evidence="2">Uncharacterized protein</fullName>
    </submittedName>
</protein>
<dbReference type="KEGG" id="sqz:FQU76_17190"/>
<dbReference type="OrthoDB" id="4104970at2"/>
<proteinExistence type="predicted"/>
<dbReference type="EMBL" id="CP042266">
    <property type="protein sequence ID" value="QDY77950.1"/>
    <property type="molecule type" value="Genomic_DNA"/>
</dbReference>